<dbReference type="NCBIfam" id="NF006169">
    <property type="entry name" value="PRK08310.1"/>
    <property type="match status" value="1"/>
</dbReference>
<dbReference type="Pfam" id="PF01425">
    <property type="entry name" value="Amidase"/>
    <property type="match status" value="2"/>
</dbReference>
<organism evidence="2 3">
    <name type="scientific">Lampropedia cohaerens</name>
    <dbReference type="NCBI Taxonomy" id="1610491"/>
    <lineage>
        <taxon>Bacteria</taxon>
        <taxon>Pseudomonadati</taxon>
        <taxon>Pseudomonadota</taxon>
        <taxon>Betaproteobacteria</taxon>
        <taxon>Burkholderiales</taxon>
        <taxon>Comamonadaceae</taxon>
        <taxon>Lampropedia</taxon>
    </lineage>
</organism>
<dbReference type="PATRIC" id="fig|1610491.3.peg.349"/>
<dbReference type="OrthoDB" id="8872210at2"/>
<evidence type="ECO:0000259" key="1">
    <source>
        <dbReference type="Pfam" id="PF01425"/>
    </source>
</evidence>
<dbReference type="GO" id="GO:0004040">
    <property type="term" value="F:amidase activity"/>
    <property type="evidence" value="ECO:0007669"/>
    <property type="project" value="UniProtKB-EC"/>
</dbReference>
<dbReference type="RefSeq" id="WP_046740560.1">
    <property type="nucleotide sequence ID" value="NZ_LBNQ01000009.1"/>
</dbReference>
<dbReference type="InterPro" id="IPR020556">
    <property type="entry name" value="Amidase_CS"/>
</dbReference>
<name>A0A0U1Q310_9BURK</name>
<dbReference type="SUPFAM" id="SSF75304">
    <property type="entry name" value="Amidase signature (AS) enzymes"/>
    <property type="match status" value="1"/>
</dbReference>
<dbReference type="EC" id="3.5.1.4" evidence="2"/>
<evidence type="ECO:0000313" key="3">
    <source>
        <dbReference type="Proteomes" id="UP000050580"/>
    </source>
</evidence>
<comment type="caution">
    <text evidence="2">The sequence shown here is derived from an EMBL/GenBank/DDBJ whole genome shotgun (WGS) entry which is preliminary data.</text>
</comment>
<keyword evidence="2" id="KW-0378">Hydrolase</keyword>
<dbReference type="InterPro" id="IPR023631">
    <property type="entry name" value="Amidase_dom"/>
</dbReference>
<evidence type="ECO:0000313" key="2">
    <source>
        <dbReference type="EMBL" id="KKW69126.1"/>
    </source>
</evidence>
<dbReference type="PANTHER" id="PTHR46310:SF7">
    <property type="entry name" value="AMIDASE 1"/>
    <property type="match status" value="1"/>
</dbReference>
<dbReference type="Proteomes" id="UP000050580">
    <property type="component" value="Unassembled WGS sequence"/>
</dbReference>
<feature type="domain" description="Amidase" evidence="1">
    <location>
        <begin position="295"/>
        <end position="382"/>
    </location>
</feature>
<dbReference type="EMBL" id="LBNQ01000009">
    <property type="protein sequence ID" value="KKW69126.1"/>
    <property type="molecule type" value="Genomic_DNA"/>
</dbReference>
<gene>
    <name evidence="2" type="ORF">AAV94_01700</name>
</gene>
<dbReference type="PROSITE" id="PS00571">
    <property type="entry name" value="AMIDASES"/>
    <property type="match status" value="1"/>
</dbReference>
<reference evidence="2 3" key="1">
    <citation type="submission" date="2015-05" db="EMBL/GenBank/DDBJ databases">
        <title>Draft genome sequence of Lampropedia sp. CT6, isolated from the microbial mat of a hot water spring, located at Manikaran, India.</title>
        <authorList>
            <person name="Tripathi C."/>
            <person name="Rani P."/>
            <person name="Mahato N.K."/>
            <person name="Lal R."/>
        </authorList>
    </citation>
    <scope>NUCLEOTIDE SEQUENCE [LARGE SCALE GENOMIC DNA]</scope>
    <source>
        <strain evidence="2 3">CT6</strain>
    </source>
</reference>
<dbReference type="Gene3D" id="3.90.1300.10">
    <property type="entry name" value="Amidase signature (AS) domain"/>
    <property type="match status" value="1"/>
</dbReference>
<keyword evidence="3" id="KW-1185">Reference proteome</keyword>
<dbReference type="STRING" id="1610491.AAV94_01700"/>
<dbReference type="PANTHER" id="PTHR46310">
    <property type="entry name" value="AMIDASE 1"/>
    <property type="match status" value="1"/>
</dbReference>
<protein>
    <submittedName>
        <fullName evidence="2">Amidase</fullName>
        <ecNumber evidence="2">3.5.1.4</ecNumber>
    </submittedName>
</protein>
<sequence length="391" mass="41183">MSDNVFCFIPYPPVEVPHAAHGPLAGVRMAVKDIYDVAGYPSSWGNPHVLAMSGIKTRTAPAIAALLAAGAQMVGKTVTDELAFSMTGKNAHFGMPRNGAAPDRIPGGSSSGSASAVANGLCDLAIGSDTGGSVRCPASHNGILGIRPTHGRIALDGCMALAPSLDTLGWFARDMDVFAAVADVLLGEDSAPLPATPRLLVAQDVLATLDAAVGDAFATQLAQLCTHLGVSAQPVDAWLMPPEQLYWAFRFIQGYEAWQSHGALIAHYGLQLGPGVRERFEWSRGISASDVEPHHRLRVEFSRAIDALLGQDGVLLMPTMPQVAPLAASDDAAHEDYRNQSIRQLCVAGLAKLPQISLPVMAIEGVPLGLSLIGPRGSDRSLVKLAKRIYH</sequence>
<feature type="domain" description="Amidase" evidence="1">
    <location>
        <begin position="20"/>
        <end position="195"/>
    </location>
</feature>
<proteinExistence type="predicted"/>
<dbReference type="InterPro" id="IPR036928">
    <property type="entry name" value="AS_sf"/>
</dbReference>
<dbReference type="AlphaFoldDB" id="A0A0U1Q310"/>
<accession>A0A0U1Q310</accession>